<proteinExistence type="predicted"/>
<dbReference type="SUPFAM" id="SSF109854">
    <property type="entry name" value="DinB/YfiT-like putative metalloenzymes"/>
    <property type="match status" value="1"/>
</dbReference>
<protein>
    <recommendedName>
        <fullName evidence="2">DinB-like domain-containing protein</fullName>
    </recommendedName>
</protein>
<dbReference type="Pfam" id="PF08020">
    <property type="entry name" value="DUF1706"/>
    <property type="match status" value="1"/>
</dbReference>
<sequence length="111" mass="12953">MEEQMTKVKLIELIEVQRHSLDQTLTRLEESQMTIPGVESDWSVKDILVHISAWERKMCQWLEESAAGNAPQRPAPGLTWDDLDKVNLQIYKENKDKPLDEVLSEFHDSYQ</sequence>
<dbReference type="AlphaFoldDB" id="X1CQ98"/>
<dbReference type="EMBL" id="BART01029715">
    <property type="protein sequence ID" value="GAH09972.1"/>
    <property type="molecule type" value="Genomic_DNA"/>
</dbReference>
<comment type="caution">
    <text evidence="1">The sequence shown here is derived from an EMBL/GenBank/DDBJ whole genome shotgun (WGS) entry which is preliminary data.</text>
</comment>
<evidence type="ECO:0000313" key="1">
    <source>
        <dbReference type="EMBL" id="GAH09972.1"/>
    </source>
</evidence>
<name>X1CQ98_9ZZZZ</name>
<dbReference type="InterPro" id="IPR012550">
    <property type="entry name" value="DUF1706"/>
</dbReference>
<reference evidence="1" key="1">
    <citation type="journal article" date="2014" name="Front. Microbiol.">
        <title>High frequency of phylogenetically diverse reductive dehalogenase-homologous genes in deep subseafloor sedimentary metagenomes.</title>
        <authorList>
            <person name="Kawai M."/>
            <person name="Futagami T."/>
            <person name="Toyoda A."/>
            <person name="Takaki Y."/>
            <person name="Nishi S."/>
            <person name="Hori S."/>
            <person name="Arai W."/>
            <person name="Tsubouchi T."/>
            <person name="Morono Y."/>
            <person name="Uchiyama I."/>
            <person name="Ito T."/>
            <person name="Fujiyama A."/>
            <person name="Inagaki F."/>
            <person name="Takami H."/>
        </authorList>
    </citation>
    <scope>NUCLEOTIDE SEQUENCE</scope>
    <source>
        <strain evidence="1">Expedition CK06-06</strain>
    </source>
</reference>
<gene>
    <name evidence="1" type="ORF">S01H4_52078</name>
</gene>
<dbReference type="Gene3D" id="1.20.120.450">
    <property type="entry name" value="dinb family like domain"/>
    <property type="match status" value="1"/>
</dbReference>
<accession>X1CQ98</accession>
<evidence type="ECO:0008006" key="2">
    <source>
        <dbReference type="Google" id="ProtNLM"/>
    </source>
</evidence>
<feature type="non-terminal residue" evidence="1">
    <location>
        <position position="111"/>
    </location>
</feature>
<organism evidence="1">
    <name type="scientific">marine sediment metagenome</name>
    <dbReference type="NCBI Taxonomy" id="412755"/>
    <lineage>
        <taxon>unclassified sequences</taxon>
        <taxon>metagenomes</taxon>
        <taxon>ecological metagenomes</taxon>
    </lineage>
</organism>
<dbReference type="InterPro" id="IPR034660">
    <property type="entry name" value="DinB/YfiT-like"/>
</dbReference>